<accession>I9QS65</accession>
<name>I9QS65_9BACT</name>
<dbReference type="AlphaFoldDB" id="I9QS65"/>
<evidence type="ECO:0000313" key="5">
    <source>
        <dbReference type="Proteomes" id="UP000005974"/>
    </source>
</evidence>
<protein>
    <recommendedName>
        <fullName evidence="6">Glycosyl transferase family 1 domain-containing protein</fullName>
    </recommendedName>
</protein>
<evidence type="ECO:0000259" key="3">
    <source>
        <dbReference type="Pfam" id="PF13439"/>
    </source>
</evidence>
<dbReference type="EMBL" id="AGXJ01000051">
    <property type="protein sequence ID" value="EIY32268.1"/>
    <property type="molecule type" value="Genomic_DNA"/>
</dbReference>
<dbReference type="Proteomes" id="UP000005974">
    <property type="component" value="Unassembled WGS sequence"/>
</dbReference>
<dbReference type="OrthoDB" id="9801609at2"/>
<dbReference type="InterPro" id="IPR001296">
    <property type="entry name" value="Glyco_trans_1"/>
</dbReference>
<dbReference type="RefSeq" id="WP_007846688.1">
    <property type="nucleotide sequence ID" value="NZ_JH724134.1"/>
</dbReference>
<feature type="domain" description="Glycosyltransferase subfamily 4-like N-terminal" evidence="3">
    <location>
        <begin position="15"/>
        <end position="164"/>
    </location>
</feature>
<dbReference type="GO" id="GO:0009103">
    <property type="term" value="P:lipopolysaccharide biosynthetic process"/>
    <property type="evidence" value="ECO:0007669"/>
    <property type="project" value="TreeGrafter"/>
</dbReference>
<sequence length="362" mass="41099">MIYINGRFLLQEQTGVNRFAYELCKALHQSGIFFILLCPHGEIKMCYDTAGFSIKHCGWGKSHIWEQLFLPIFFLKTRGKHLLVNFTGIGPIALKNKIMTIHDLGFMVNSKWYSLSYILLYKTLTPLSAATSLKILTVSEFSKNEIMRLLNVKKDKISVIYNAVSSLFMEPDTNYQYSEKKEKYILAVSSIDPRKNFATLLKAFSMLKDTDIKLYIAGGQNRIYSISVEELSANISSEKIKWLGRVSDAELKRYYEGASCFVYPSLYEGFGIPPLEAMACGVPVVVSDIPPIREVCGDTALYVDPLNQKDIAEKIALIINDRELQEELRTKGRARCQAFGWTQSARTLSAVIAELQDRFCMH</sequence>
<dbReference type="GO" id="GO:0016757">
    <property type="term" value="F:glycosyltransferase activity"/>
    <property type="evidence" value="ECO:0007669"/>
    <property type="project" value="InterPro"/>
</dbReference>
<dbReference type="PANTHER" id="PTHR46401:SF2">
    <property type="entry name" value="GLYCOSYLTRANSFERASE WBBK-RELATED"/>
    <property type="match status" value="1"/>
</dbReference>
<feature type="domain" description="Glycosyl transferase family 1" evidence="2">
    <location>
        <begin position="179"/>
        <end position="334"/>
    </location>
</feature>
<dbReference type="Gene3D" id="3.40.50.2000">
    <property type="entry name" value="Glycogen Phosphorylase B"/>
    <property type="match status" value="2"/>
</dbReference>
<dbReference type="Pfam" id="PF00534">
    <property type="entry name" value="Glycos_transf_1"/>
    <property type="match status" value="1"/>
</dbReference>
<evidence type="ECO:0000259" key="2">
    <source>
        <dbReference type="Pfam" id="PF00534"/>
    </source>
</evidence>
<evidence type="ECO:0000256" key="1">
    <source>
        <dbReference type="ARBA" id="ARBA00022679"/>
    </source>
</evidence>
<dbReference type="HOGENOM" id="CLU_009583_27_2_10"/>
<gene>
    <name evidence="4" type="ORF">HMPREF1064_02811</name>
</gene>
<dbReference type="FunFam" id="3.40.50.2000:FF:000119">
    <property type="entry name" value="Glycosyl transferase group 1"/>
    <property type="match status" value="1"/>
</dbReference>
<keyword evidence="1" id="KW-0808">Transferase</keyword>
<dbReference type="SUPFAM" id="SSF53756">
    <property type="entry name" value="UDP-Glycosyltransferase/glycogen phosphorylase"/>
    <property type="match status" value="1"/>
</dbReference>
<comment type="caution">
    <text evidence="4">The sequence shown here is derived from an EMBL/GenBank/DDBJ whole genome shotgun (WGS) entry which is preliminary data.</text>
</comment>
<dbReference type="PANTHER" id="PTHR46401">
    <property type="entry name" value="GLYCOSYLTRANSFERASE WBBK-RELATED"/>
    <property type="match status" value="1"/>
</dbReference>
<evidence type="ECO:0000313" key="4">
    <source>
        <dbReference type="EMBL" id="EIY32268.1"/>
    </source>
</evidence>
<keyword evidence="5" id="KW-1185">Reference proteome</keyword>
<evidence type="ECO:0008006" key="6">
    <source>
        <dbReference type="Google" id="ProtNLM"/>
    </source>
</evidence>
<proteinExistence type="predicted"/>
<organism evidence="4 5">
    <name type="scientific">Phocaeicola dorei CL02T12C06</name>
    <dbReference type="NCBI Taxonomy" id="997876"/>
    <lineage>
        <taxon>Bacteria</taxon>
        <taxon>Pseudomonadati</taxon>
        <taxon>Bacteroidota</taxon>
        <taxon>Bacteroidia</taxon>
        <taxon>Bacteroidales</taxon>
        <taxon>Bacteroidaceae</taxon>
        <taxon>Phocaeicola</taxon>
    </lineage>
</organism>
<dbReference type="Pfam" id="PF13439">
    <property type="entry name" value="Glyco_transf_4"/>
    <property type="match status" value="1"/>
</dbReference>
<reference evidence="4 5" key="1">
    <citation type="submission" date="2012-02" db="EMBL/GenBank/DDBJ databases">
        <title>The Genome Sequence of Bacteroides dorei CL02T12C06.</title>
        <authorList>
            <consortium name="The Broad Institute Genome Sequencing Platform"/>
            <person name="Earl A."/>
            <person name="Ward D."/>
            <person name="Feldgarden M."/>
            <person name="Gevers D."/>
            <person name="Zitomersky N.L."/>
            <person name="Coyne M.J."/>
            <person name="Comstock L.E."/>
            <person name="Young S.K."/>
            <person name="Zeng Q."/>
            <person name="Gargeya S."/>
            <person name="Fitzgerald M."/>
            <person name="Haas B."/>
            <person name="Abouelleil A."/>
            <person name="Alvarado L."/>
            <person name="Arachchi H.M."/>
            <person name="Berlin A."/>
            <person name="Chapman S.B."/>
            <person name="Gearin G."/>
            <person name="Goldberg J."/>
            <person name="Griggs A."/>
            <person name="Gujja S."/>
            <person name="Hansen M."/>
            <person name="Heiman D."/>
            <person name="Howarth C."/>
            <person name="Larimer J."/>
            <person name="Lui A."/>
            <person name="MacDonald P.J.P."/>
            <person name="McCowen C."/>
            <person name="Montmayeur A."/>
            <person name="Murphy C."/>
            <person name="Neiman D."/>
            <person name="Pearson M."/>
            <person name="Priest M."/>
            <person name="Roberts A."/>
            <person name="Saif S."/>
            <person name="Shea T."/>
            <person name="Sisk P."/>
            <person name="Stolte C."/>
            <person name="Sykes S."/>
            <person name="Wortman J."/>
            <person name="Nusbaum C."/>
            <person name="Birren B."/>
        </authorList>
    </citation>
    <scope>NUCLEOTIDE SEQUENCE [LARGE SCALE GENOMIC DNA]</scope>
    <source>
        <strain evidence="4 5">CL02T12C06</strain>
    </source>
</reference>
<dbReference type="CDD" id="cd03809">
    <property type="entry name" value="GT4_MtfB-like"/>
    <property type="match status" value="1"/>
</dbReference>
<dbReference type="PATRIC" id="fig|997876.3.peg.2891"/>
<dbReference type="InterPro" id="IPR028098">
    <property type="entry name" value="Glyco_trans_4-like_N"/>
</dbReference>